<proteinExistence type="predicted"/>
<name>A0A445CV66_ARAHY</name>
<comment type="caution">
    <text evidence="2">The sequence shown here is derived from an EMBL/GenBank/DDBJ whole genome shotgun (WGS) entry which is preliminary data.</text>
</comment>
<gene>
    <name evidence="2" type="ORF">Ahy_A06g030087</name>
</gene>
<dbReference type="EMBL" id="SDMP01000006">
    <property type="protein sequence ID" value="RYR54818.1"/>
    <property type="molecule type" value="Genomic_DNA"/>
</dbReference>
<protein>
    <submittedName>
        <fullName evidence="2">Uncharacterized protein</fullName>
    </submittedName>
</protein>
<sequence length="340" mass="39399">MTDNVDLINKFKETHPIQIVSIIISDIDYTGGLLLISKTFSIIEGEKVEGAKNLLFEFSNEVAASDESELLENAITPTKRLSSESEESKVEGAYDIHQRWPSMMRLTFYLPGEQNIIFKDDDDLEEIVEEEEEKCDIYYMRILLAVQRGCTTYEYIRTVNGIIYSNFQDACYSMGLLCDDREFIVAINEVAELASGHQLRKLFAILLISNSNSNPERTKHAHDELKNLCFIEIDEKILNSNARSLKDYQLMPYPEMSDVRLFQNKLIEKDLAYDTNELTHTNLYTKQKMTHEKRLVFDEILNAVITYSGDFYFFMGMVGVVRYLFGMDFLLLFGLEERLF</sequence>
<evidence type="ECO:0000313" key="3">
    <source>
        <dbReference type="Proteomes" id="UP000289738"/>
    </source>
</evidence>
<keyword evidence="1" id="KW-0812">Transmembrane</keyword>
<evidence type="ECO:0000313" key="2">
    <source>
        <dbReference type="EMBL" id="RYR54818.1"/>
    </source>
</evidence>
<keyword evidence="1" id="KW-1133">Transmembrane helix</keyword>
<reference evidence="2 3" key="1">
    <citation type="submission" date="2019-01" db="EMBL/GenBank/DDBJ databases">
        <title>Sequencing of cultivated peanut Arachis hypogaea provides insights into genome evolution and oil improvement.</title>
        <authorList>
            <person name="Chen X."/>
        </authorList>
    </citation>
    <scope>NUCLEOTIDE SEQUENCE [LARGE SCALE GENOMIC DNA]</scope>
    <source>
        <strain evidence="3">cv. Fuhuasheng</strain>
        <tissue evidence="2">Leaves</tissue>
    </source>
</reference>
<accession>A0A445CV66</accession>
<dbReference type="AlphaFoldDB" id="A0A445CV66"/>
<dbReference type="PANTHER" id="PTHR10492:SF74">
    <property type="entry name" value="ATP-DEPENDENT DNA HELICASE"/>
    <property type="match status" value="1"/>
</dbReference>
<organism evidence="2 3">
    <name type="scientific">Arachis hypogaea</name>
    <name type="common">Peanut</name>
    <dbReference type="NCBI Taxonomy" id="3818"/>
    <lineage>
        <taxon>Eukaryota</taxon>
        <taxon>Viridiplantae</taxon>
        <taxon>Streptophyta</taxon>
        <taxon>Embryophyta</taxon>
        <taxon>Tracheophyta</taxon>
        <taxon>Spermatophyta</taxon>
        <taxon>Magnoliopsida</taxon>
        <taxon>eudicotyledons</taxon>
        <taxon>Gunneridae</taxon>
        <taxon>Pentapetalae</taxon>
        <taxon>rosids</taxon>
        <taxon>fabids</taxon>
        <taxon>Fabales</taxon>
        <taxon>Fabaceae</taxon>
        <taxon>Papilionoideae</taxon>
        <taxon>50 kb inversion clade</taxon>
        <taxon>dalbergioids sensu lato</taxon>
        <taxon>Dalbergieae</taxon>
        <taxon>Pterocarpus clade</taxon>
        <taxon>Arachis</taxon>
    </lineage>
</organism>
<feature type="transmembrane region" description="Helical" evidence="1">
    <location>
        <begin position="311"/>
        <end position="335"/>
    </location>
</feature>
<dbReference type="STRING" id="3818.A0A445CV66"/>
<keyword evidence="3" id="KW-1185">Reference proteome</keyword>
<dbReference type="PANTHER" id="PTHR10492">
    <property type="match status" value="1"/>
</dbReference>
<dbReference type="Proteomes" id="UP000289738">
    <property type="component" value="Chromosome A06"/>
</dbReference>
<keyword evidence="1" id="KW-0472">Membrane</keyword>
<evidence type="ECO:0000256" key="1">
    <source>
        <dbReference type="SAM" id="Phobius"/>
    </source>
</evidence>